<feature type="transmembrane region" description="Helical" evidence="1">
    <location>
        <begin position="169"/>
        <end position="188"/>
    </location>
</feature>
<gene>
    <name evidence="2" type="ORF">WJX75_002205</name>
</gene>
<comment type="caution">
    <text evidence="2">The sequence shown here is derived from an EMBL/GenBank/DDBJ whole genome shotgun (WGS) entry which is preliminary data.</text>
</comment>
<feature type="transmembrane region" description="Helical" evidence="1">
    <location>
        <begin position="96"/>
        <end position="112"/>
    </location>
</feature>
<dbReference type="InterPro" id="IPR036259">
    <property type="entry name" value="MFS_trans_sf"/>
</dbReference>
<name>A0ABR2Z2J0_9CHLO</name>
<proteinExistence type="predicted"/>
<dbReference type="SUPFAM" id="SSF103473">
    <property type="entry name" value="MFS general substrate transporter"/>
    <property type="match status" value="1"/>
</dbReference>
<protein>
    <recommendedName>
        <fullName evidence="4">MFS general substrate transporter</fullName>
    </recommendedName>
</protein>
<organism evidence="2 3">
    <name type="scientific">Coccomyxa subellipsoidea</name>
    <dbReference type="NCBI Taxonomy" id="248742"/>
    <lineage>
        <taxon>Eukaryota</taxon>
        <taxon>Viridiplantae</taxon>
        <taxon>Chlorophyta</taxon>
        <taxon>core chlorophytes</taxon>
        <taxon>Trebouxiophyceae</taxon>
        <taxon>Trebouxiophyceae incertae sedis</taxon>
        <taxon>Coccomyxaceae</taxon>
        <taxon>Coccomyxa</taxon>
    </lineage>
</organism>
<dbReference type="Gene3D" id="1.20.1250.20">
    <property type="entry name" value="MFS general substrate transporter like domains"/>
    <property type="match status" value="2"/>
</dbReference>
<keyword evidence="3" id="KW-1185">Reference proteome</keyword>
<evidence type="ECO:0000313" key="3">
    <source>
        <dbReference type="Proteomes" id="UP001491310"/>
    </source>
</evidence>
<keyword evidence="1" id="KW-0812">Transmembrane</keyword>
<evidence type="ECO:0000313" key="2">
    <source>
        <dbReference type="EMBL" id="KAK9918197.1"/>
    </source>
</evidence>
<dbReference type="EMBL" id="JALJOT010000001">
    <property type="protein sequence ID" value="KAK9918197.1"/>
    <property type="molecule type" value="Genomic_DNA"/>
</dbReference>
<accession>A0ABR2Z2J0</accession>
<evidence type="ECO:0000256" key="1">
    <source>
        <dbReference type="SAM" id="Phobius"/>
    </source>
</evidence>
<feature type="transmembrane region" description="Helical" evidence="1">
    <location>
        <begin position="70"/>
        <end position="90"/>
    </location>
</feature>
<keyword evidence="1" id="KW-0472">Membrane</keyword>
<feature type="transmembrane region" description="Helical" evidence="1">
    <location>
        <begin position="133"/>
        <end position="157"/>
    </location>
</feature>
<sequence length="420" mass="45109">MNYNVKLALWWTLFENASASLRSGDILSAFIYLYTNSNSVVGYIQGVNGILQLLTAPFAGYLADRFRRDAVLRVAAAIGLVAGLTLAAGLYFEGPIWHFVLAMGLMGSYRGFNNPAVESIFADSIQTGKSKLYTWKHVITSLSSAFGPIVSVVLFYILGNEWEVGDCRLVLLIGLNSMLVPLCIMCFFNDDRTLGDMSEAVSPLLVAEQSPVKTVSSNEELSSQRSCCSASFLVPALITSSDLIGSLASGMTIKFFGLFFMQKCGLSPVTVSILSSVSPIFVSVGSITAQSVSRWCGKVPVTLVTRACDIALLVTMAFLPTGAGPLKLVLLGAHLLRKACANCTRPLMRSILMEHVPKRHRGKVNALDSVRTFSWSGSSAAGGVLIEHFGFQTTFLITACIKTASFIPLVVLLRSLAAAA</sequence>
<feature type="transmembrane region" description="Helical" evidence="1">
    <location>
        <begin position="43"/>
        <end position="63"/>
    </location>
</feature>
<reference evidence="2 3" key="1">
    <citation type="journal article" date="2024" name="Nat. Commun.">
        <title>Phylogenomics reveals the evolutionary origins of lichenization in chlorophyte algae.</title>
        <authorList>
            <person name="Puginier C."/>
            <person name="Libourel C."/>
            <person name="Otte J."/>
            <person name="Skaloud P."/>
            <person name="Haon M."/>
            <person name="Grisel S."/>
            <person name="Petersen M."/>
            <person name="Berrin J.G."/>
            <person name="Delaux P.M."/>
            <person name="Dal Grande F."/>
            <person name="Keller J."/>
        </authorList>
    </citation>
    <scope>NUCLEOTIDE SEQUENCE [LARGE SCALE GENOMIC DNA]</scope>
    <source>
        <strain evidence="2 3">SAG 216-7</strain>
    </source>
</reference>
<keyword evidence="1" id="KW-1133">Transmembrane helix</keyword>
<dbReference type="Pfam" id="PF07690">
    <property type="entry name" value="MFS_1"/>
    <property type="match status" value="1"/>
</dbReference>
<dbReference type="PANTHER" id="PTHR23525">
    <property type="entry name" value="TRANSPORTER, PUTATIVE-RELATED"/>
    <property type="match status" value="1"/>
</dbReference>
<dbReference type="PANTHER" id="PTHR23525:SF1">
    <property type="entry name" value="NODULIN-LIKE DOMAIN-CONTAINING PROTEIN"/>
    <property type="match status" value="1"/>
</dbReference>
<dbReference type="Proteomes" id="UP001491310">
    <property type="component" value="Unassembled WGS sequence"/>
</dbReference>
<evidence type="ECO:0008006" key="4">
    <source>
        <dbReference type="Google" id="ProtNLM"/>
    </source>
</evidence>
<dbReference type="InterPro" id="IPR011701">
    <property type="entry name" value="MFS"/>
</dbReference>